<gene>
    <name evidence="1" type="ORF">Tci_931937</name>
</gene>
<proteinExistence type="predicted"/>
<feature type="non-terminal residue" evidence="1">
    <location>
        <position position="1"/>
    </location>
</feature>
<organism evidence="1">
    <name type="scientific">Tanacetum cinerariifolium</name>
    <name type="common">Dalmatian daisy</name>
    <name type="synonym">Chrysanthemum cinerariifolium</name>
    <dbReference type="NCBI Taxonomy" id="118510"/>
    <lineage>
        <taxon>Eukaryota</taxon>
        <taxon>Viridiplantae</taxon>
        <taxon>Streptophyta</taxon>
        <taxon>Embryophyta</taxon>
        <taxon>Tracheophyta</taxon>
        <taxon>Spermatophyta</taxon>
        <taxon>Magnoliopsida</taxon>
        <taxon>eudicotyledons</taxon>
        <taxon>Gunneridae</taxon>
        <taxon>Pentapetalae</taxon>
        <taxon>asterids</taxon>
        <taxon>campanulids</taxon>
        <taxon>Asterales</taxon>
        <taxon>Asteraceae</taxon>
        <taxon>Asteroideae</taxon>
        <taxon>Anthemideae</taxon>
        <taxon>Anthemidinae</taxon>
        <taxon>Tanacetum</taxon>
    </lineage>
</organism>
<reference evidence="1" key="1">
    <citation type="journal article" date="2019" name="Sci. Rep.">
        <title>Draft genome of Tanacetum cinerariifolium, the natural source of mosquito coil.</title>
        <authorList>
            <person name="Yamashiro T."/>
            <person name="Shiraishi A."/>
            <person name="Satake H."/>
            <person name="Nakayama K."/>
        </authorList>
    </citation>
    <scope>NUCLEOTIDE SEQUENCE</scope>
</reference>
<dbReference type="AlphaFoldDB" id="A0A699XPX2"/>
<comment type="caution">
    <text evidence="1">The sequence shown here is derived from an EMBL/GenBank/DDBJ whole genome shotgun (WGS) entry which is preliminary data.</text>
</comment>
<evidence type="ECO:0000313" key="1">
    <source>
        <dbReference type="EMBL" id="GFD59968.1"/>
    </source>
</evidence>
<protein>
    <submittedName>
        <fullName evidence="1">Uncharacterized protein</fullName>
    </submittedName>
</protein>
<accession>A0A699XPX2</accession>
<name>A0A699XPX2_TANCI</name>
<dbReference type="EMBL" id="BKCJ011871748">
    <property type="protein sequence ID" value="GFD59968.1"/>
    <property type="molecule type" value="Genomic_DNA"/>
</dbReference>
<sequence>STAGESVTALGVFTHAVADVGHDNEVACGQAKDDCYSWVHVLSVPR</sequence>